<sequence length="333" mass="38876">MINGYIFKIKTSPKKANMIDLKAYTKKDKRMMINWTKDKWKGNIFHKFWIFAMIWILIFLALWMAVAFIGAILYAWYYYPSVNFKNWFAIIFEIWVTETSFGVSFLIFMGCLFYYFYINFEKWNPKNSKLKNEAKSQIKEFKKLGSTNLINLNKKVGLVKSKLNQHTLLIGATGSGKTKTVLSIINKLVYKLNQTVIIIDGKGDSDLINKVKDIDNNAFVWTINGDNQYNPLSSKSHIVLADKIMSLFDFSEPHYQAVAHRYILLLTNSLMENNIPITLENIINYFSLSKIRTIIDINNQENLELFSSFKLSDIKGLYYRLSIYNEQLKKALL</sequence>
<keyword evidence="1" id="KW-1133">Transmembrane helix</keyword>
<dbReference type="InterPro" id="IPR002789">
    <property type="entry name" value="HerA_central"/>
</dbReference>
<keyword evidence="1" id="KW-0472">Membrane</keyword>
<reference evidence="4" key="1">
    <citation type="journal article" date="2024" name="FEMS Microbiol. Lett.">
        <title>Genomic insights into Spiroplasma endosymbionts that induce male-killing and protective phenotypes in the pea aphid.</title>
        <authorList>
            <person name="Arai H."/>
            <person name="Legeai F."/>
            <person name="Kageyama D."/>
            <person name="Sugio A."/>
            <person name="Simon J.C."/>
        </authorList>
    </citation>
    <scope>NUCLEOTIDE SEQUENCE [LARGE SCALE GENOMIC DNA]</scope>
    <source>
        <strain evidence="4">sAp269</strain>
    </source>
</reference>
<dbReference type="RefSeq" id="WP_353306290.1">
    <property type="nucleotide sequence ID" value="NZ_AP028955.1"/>
</dbReference>
<proteinExistence type="predicted"/>
<dbReference type="Proteomes" id="UP001473424">
    <property type="component" value="Chromosome"/>
</dbReference>
<dbReference type="InterPro" id="IPR003593">
    <property type="entry name" value="AAA+_ATPase"/>
</dbReference>
<feature type="transmembrane region" description="Helical" evidence="1">
    <location>
        <begin position="99"/>
        <end position="118"/>
    </location>
</feature>
<dbReference type="InterPro" id="IPR027417">
    <property type="entry name" value="P-loop_NTPase"/>
</dbReference>
<gene>
    <name evidence="3" type="ORF">SAP269_21180</name>
</gene>
<accession>A0ABM8JQC7</accession>
<dbReference type="Pfam" id="PF01935">
    <property type="entry name" value="DUF87"/>
    <property type="match status" value="1"/>
</dbReference>
<keyword evidence="1" id="KW-0812">Transmembrane</keyword>
<name>A0ABM8JQC7_9MOLU</name>
<protein>
    <recommendedName>
        <fullName evidence="2">AAA+ ATPase domain-containing protein</fullName>
    </recommendedName>
</protein>
<dbReference type="SMART" id="SM00382">
    <property type="entry name" value="AAA"/>
    <property type="match status" value="1"/>
</dbReference>
<evidence type="ECO:0000313" key="4">
    <source>
        <dbReference type="Proteomes" id="UP001473424"/>
    </source>
</evidence>
<dbReference type="CDD" id="cd01127">
    <property type="entry name" value="TrwB_TraG_TraD_VirD4"/>
    <property type="match status" value="1"/>
</dbReference>
<dbReference type="EMBL" id="AP028955">
    <property type="protein sequence ID" value="BET39529.1"/>
    <property type="molecule type" value="Genomic_DNA"/>
</dbReference>
<dbReference type="SUPFAM" id="SSF52540">
    <property type="entry name" value="P-loop containing nucleoside triphosphate hydrolases"/>
    <property type="match status" value="1"/>
</dbReference>
<evidence type="ECO:0000256" key="1">
    <source>
        <dbReference type="SAM" id="Phobius"/>
    </source>
</evidence>
<dbReference type="Gene3D" id="3.40.50.300">
    <property type="entry name" value="P-loop containing nucleotide triphosphate hydrolases"/>
    <property type="match status" value="1"/>
</dbReference>
<evidence type="ECO:0000259" key="2">
    <source>
        <dbReference type="SMART" id="SM00382"/>
    </source>
</evidence>
<feature type="domain" description="AAA+ ATPase" evidence="2">
    <location>
        <begin position="163"/>
        <end position="301"/>
    </location>
</feature>
<organism evidence="3 4">
    <name type="scientific">Spiroplasma ixodetis</name>
    <dbReference type="NCBI Taxonomy" id="2141"/>
    <lineage>
        <taxon>Bacteria</taxon>
        <taxon>Bacillati</taxon>
        <taxon>Mycoplasmatota</taxon>
        <taxon>Mollicutes</taxon>
        <taxon>Entomoplasmatales</taxon>
        <taxon>Spiroplasmataceae</taxon>
        <taxon>Spiroplasma</taxon>
    </lineage>
</organism>
<keyword evidence="4" id="KW-1185">Reference proteome</keyword>
<evidence type="ECO:0000313" key="3">
    <source>
        <dbReference type="EMBL" id="BET39529.1"/>
    </source>
</evidence>
<feature type="transmembrane region" description="Helical" evidence="1">
    <location>
        <begin position="48"/>
        <end position="79"/>
    </location>
</feature>